<dbReference type="Pfam" id="PF00486">
    <property type="entry name" value="Trans_reg_C"/>
    <property type="match status" value="1"/>
</dbReference>
<evidence type="ECO:0000256" key="3">
    <source>
        <dbReference type="ARBA" id="ARBA00023125"/>
    </source>
</evidence>
<dbReference type="AlphaFoldDB" id="A0A420XQV7"/>
<dbReference type="InterPro" id="IPR041664">
    <property type="entry name" value="AAA_16"/>
</dbReference>
<dbReference type="SUPFAM" id="SSF46894">
    <property type="entry name" value="C-terminal effector domain of the bipartite response regulators"/>
    <property type="match status" value="1"/>
</dbReference>
<dbReference type="InterPro" id="IPR051677">
    <property type="entry name" value="AfsR-DnrI-RedD_regulator"/>
</dbReference>
<keyword evidence="9" id="KW-1185">Reference proteome</keyword>
<feature type="domain" description="OmpR/PhoB-type" evidence="7">
    <location>
        <begin position="1"/>
        <end position="94"/>
    </location>
</feature>
<feature type="compositionally biased region" description="Basic and acidic residues" evidence="6">
    <location>
        <begin position="268"/>
        <end position="280"/>
    </location>
</feature>
<name>A0A420XQV7_9ACTN</name>
<dbReference type="Pfam" id="PF03704">
    <property type="entry name" value="BTAD"/>
    <property type="match status" value="1"/>
</dbReference>
<feature type="region of interest" description="Disordered" evidence="6">
    <location>
        <begin position="261"/>
        <end position="296"/>
    </location>
</feature>
<sequence length="1140" mass="121543">MLYRLLGPLEVVHDGVAIDLGAPKQRAVLAALLLHRGRVVSTDRLVESVWGDEAPPSAVPSLQVHVSNLRRVLRDGHGGSAPVERRQPGYVLTVDDAQVDVARFTAAADAARHHVDAGEWDDACQRASEALELWRGPLLADLADEDWVRVEAVGLEQRRTECLETLATALLGRGRVAEALARTSVLVAEQPYRERARWLHLVALHRDGRTAEALEDYRAHAHRLAEELGMEPGGELRELQAGLLRDDPALRAWPAVPGAAARVPEQVEAPRRRASDEEPAARVPAARRPAEGPGALVGRARESAVLDSMAQELAAGRPSWLVLTGPPGIGKTRLAEEAVARFRSVGAREAWGRCPEEEGVPAWWPLRQVVRALGADPDSVLVPPRDVDADTARFAVYERVLQLLEAATAEGPVALVVDDVQWSDATSLRALAYLSSALRDRPLAVVLTLRDGEGSSDVAHLLAALARREAASQLAVPPLAADEVVALASEVAGETVAPADARLLAERTGGNPLFVAEYARLPRDERSSGGIPLAVRTVLGRRLARLPEPVQVLLRAAAVLGDPFPVDLLAETARLSFDEVADLLEAAADEHIISAARGSSGYAFSHALLREEVLAGLPALRRQRLHARVAEVTTGIDSDSLARRALHLVAAQPLVEPGVVVQACTAAAEDAEARWDADTAAQWWESALGALDRLPPAARGTERRDDLVVARLQALARAGRDQTVLDVVDDELVSAAREVRTGTIGRLAAVLLRTSGAWPWASYGDDPGVLLARLESLTGAVATDPAAHVRVLGARAVGSCYAPDLAVPDALSREALERAEALGDPDVLADALVARVLAFVGAAAHARESIELLDRVAGLHHEQARVDEVLRHNVLTMSETILGRVEVAEEHLRDGVAGADLLRLPVTRVQLRWAGAMLAQWRGRLDEAEQLVTRAWALHRQTELYESGVHNLALLSVRWDRGRVAELPEVVAHSPEPGVWAATAAAETGDLAGARELLDDLVPVATPFYWYSLGHQVLLAHVAADCGALEHAATLVERLTPHSGHVAAIGQVGVIGTVDAALGRLHAVLGDHGTAARLLRDSVELSRRAGGVPSELRSRLALALLGPPGDARDEELAAVAAAADALGMHGVRDAARAALG</sequence>
<evidence type="ECO:0000313" key="9">
    <source>
        <dbReference type="Proteomes" id="UP000281955"/>
    </source>
</evidence>
<feature type="compositionally biased region" description="Low complexity" evidence="6">
    <location>
        <begin position="281"/>
        <end position="294"/>
    </location>
</feature>
<dbReference type="PANTHER" id="PTHR35807">
    <property type="entry name" value="TRANSCRIPTIONAL REGULATOR REDD-RELATED"/>
    <property type="match status" value="1"/>
</dbReference>
<gene>
    <name evidence="8" type="ORF">CLV35_2168</name>
</gene>
<evidence type="ECO:0000256" key="1">
    <source>
        <dbReference type="ARBA" id="ARBA00005820"/>
    </source>
</evidence>
<protein>
    <submittedName>
        <fullName evidence="8">Transcriptional regulator</fullName>
    </submittedName>
</protein>
<evidence type="ECO:0000256" key="5">
    <source>
        <dbReference type="PROSITE-ProRule" id="PRU01091"/>
    </source>
</evidence>
<dbReference type="InterPro" id="IPR005158">
    <property type="entry name" value="BTAD"/>
</dbReference>
<dbReference type="CDD" id="cd15831">
    <property type="entry name" value="BTAD"/>
    <property type="match status" value="1"/>
</dbReference>
<comment type="similarity">
    <text evidence="1">Belongs to the AfsR/DnrI/RedD regulatory family.</text>
</comment>
<dbReference type="Pfam" id="PF13191">
    <property type="entry name" value="AAA_16"/>
    <property type="match status" value="1"/>
</dbReference>
<dbReference type="Gene3D" id="1.25.40.10">
    <property type="entry name" value="Tetratricopeptide repeat domain"/>
    <property type="match status" value="1"/>
</dbReference>
<keyword evidence="4" id="KW-0804">Transcription</keyword>
<dbReference type="SMART" id="SM00862">
    <property type="entry name" value="Trans_reg_C"/>
    <property type="match status" value="1"/>
</dbReference>
<evidence type="ECO:0000256" key="4">
    <source>
        <dbReference type="ARBA" id="ARBA00023163"/>
    </source>
</evidence>
<dbReference type="GO" id="GO:0006355">
    <property type="term" value="P:regulation of DNA-templated transcription"/>
    <property type="evidence" value="ECO:0007669"/>
    <property type="project" value="InterPro"/>
</dbReference>
<dbReference type="EMBL" id="RBWV01000011">
    <property type="protein sequence ID" value="RKS75691.1"/>
    <property type="molecule type" value="Genomic_DNA"/>
</dbReference>
<keyword evidence="2" id="KW-0805">Transcription regulation</keyword>
<keyword evidence="3 5" id="KW-0238">DNA-binding</keyword>
<evidence type="ECO:0000256" key="6">
    <source>
        <dbReference type="SAM" id="MobiDB-lite"/>
    </source>
</evidence>
<dbReference type="InterPro" id="IPR011990">
    <property type="entry name" value="TPR-like_helical_dom_sf"/>
</dbReference>
<evidence type="ECO:0000256" key="2">
    <source>
        <dbReference type="ARBA" id="ARBA00023015"/>
    </source>
</evidence>
<dbReference type="InterPro" id="IPR036388">
    <property type="entry name" value="WH-like_DNA-bd_sf"/>
</dbReference>
<dbReference type="SUPFAM" id="SSF48452">
    <property type="entry name" value="TPR-like"/>
    <property type="match status" value="1"/>
</dbReference>
<dbReference type="SUPFAM" id="SSF52540">
    <property type="entry name" value="P-loop containing nucleoside triphosphate hydrolases"/>
    <property type="match status" value="1"/>
</dbReference>
<feature type="DNA-binding region" description="OmpR/PhoB-type" evidence="5">
    <location>
        <begin position="1"/>
        <end position="94"/>
    </location>
</feature>
<dbReference type="Proteomes" id="UP000281955">
    <property type="component" value="Unassembled WGS sequence"/>
</dbReference>
<comment type="caution">
    <text evidence="8">The sequence shown here is derived from an EMBL/GenBank/DDBJ whole genome shotgun (WGS) entry which is preliminary data.</text>
</comment>
<evidence type="ECO:0000313" key="8">
    <source>
        <dbReference type="EMBL" id="RKS75691.1"/>
    </source>
</evidence>
<evidence type="ECO:0000259" key="7">
    <source>
        <dbReference type="PROSITE" id="PS51755"/>
    </source>
</evidence>
<dbReference type="RefSeq" id="WP_231121703.1">
    <property type="nucleotide sequence ID" value="NZ_RBWV01000011.1"/>
</dbReference>
<dbReference type="SMART" id="SM01043">
    <property type="entry name" value="BTAD"/>
    <property type="match status" value="1"/>
</dbReference>
<dbReference type="InterPro" id="IPR001867">
    <property type="entry name" value="OmpR/PhoB-type_DNA-bd"/>
</dbReference>
<dbReference type="Gene3D" id="1.10.10.10">
    <property type="entry name" value="Winged helix-like DNA-binding domain superfamily/Winged helix DNA-binding domain"/>
    <property type="match status" value="1"/>
</dbReference>
<dbReference type="Gene3D" id="3.40.50.300">
    <property type="entry name" value="P-loop containing nucleotide triphosphate hydrolases"/>
    <property type="match status" value="1"/>
</dbReference>
<dbReference type="GO" id="GO:0000160">
    <property type="term" value="P:phosphorelay signal transduction system"/>
    <property type="evidence" value="ECO:0007669"/>
    <property type="project" value="InterPro"/>
</dbReference>
<dbReference type="GO" id="GO:0003677">
    <property type="term" value="F:DNA binding"/>
    <property type="evidence" value="ECO:0007669"/>
    <property type="project" value="UniProtKB-UniRule"/>
</dbReference>
<proteinExistence type="inferred from homology"/>
<dbReference type="PANTHER" id="PTHR35807:SF1">
    <property type="entry name" value="TRANSCRIPTIONAL REGULATOR REDD"/>
    <property type="match status" value="1"/>
</dbReference>
<dbReference type="PROSITE" id="PS51755">
    <property type="entry name" value="OMPR_PHOB"/>
    <property type="match status" value="1"/>
</dbReference>
<dbReference type="InParanoid" id="A0A420XQV7"/>
<dbReference type="InterPro" id="IPR016032">
    <property type="entry name" value="Sig_transdc_resp-reg_C-effctor"/>
</dbReference>
<reference evidence="8 9" key="1">
    <citation type="submission" date="2018-10" db="EMBL/GenBank/DDBJ databases">
        <title>Genomic Encyclopedia of Archaeal and Bacterial Type Strains, Phase II (KMG-II): from individual species to whole genera.</title>
        <authorList>
            <person name="Goeker M."/>
        </authorList>
    </citation>
    <scope>NUCLEOTIDE SEQUENCE [LARGE SCALE GENOMIC DNA]</scope>
    <source>
        <strain evidence="8 9">RP-AC37</strain>
    </source>
</reference>
<organism evidence="8 9">
    <name type="scientific">Motilibacter peucedani</name>
    <dbReference type="NCBI Taxonomy" id="598650"/>
    <lineage>
        <taxon>Bacteria</taxon>
        <taxon>Bacillati</taxon>
        <taxon>Actinomycetota</taxon>
        <taxon>Actinomycetes</taxon>
        <taxon>Motilibacterales</taxon>
        <taxon>Motilibacteraceae</taxon>
        <taxon>Motilibacter</taxon>
    </lineage>
</organism>
<dbReference type="CDD" id="cd00383">
    <property type="entry name" value="trans_reg_C"/>
    <property type="match status" value="1"/>
</dbReference>
<dbReference type="InterPro" id="IPR027417">
    <property type="entry name" value="P-loop_NTPase"/>
</dbReference>
<accession>A0A420XQV7</accession>